<evidence type="ECO:0000313" key="3">
    <source>
        <dbReference type="Proteomes" id="UP000788262"/>
    </source>
</evidence>
<dbReference type="Proteomes" id="UP000788262">
    <property type="component" value="Unassembled WGS sequence"/>
</dbReference>
<gene>
    <name evidence="2" type="ORF">JS756_16020</name>
</gene>
<reference evidence="2 3" key="1">
    <citation type="submission" date="2021-02" db="EMBL/GenBank/DDBJ databases">
        <title>Whole genome sequencing of Streptomyces actuosus VRA1.</title>
        <authorList>
            <person name="Sen G."/>
            <person name="Sen A."/>
        </authorList>
    </citation>
    <scope>NUCLEOTIDE SEQUENCE [LARGE SCALE GENOMIC DNA]</scope>
    <source>
        <strain evidence="2 3">VRA1</strain>
    </source>
</reference>
<feature type="region of interest" description="Disordered" evidence="1">
    <location>
        <begin position="44"/>
        <end position="73"/>
    </location>
</feature>
<organism evidence="2 3">
    <name type="scientific">Streptomyces actuosus</name>
    <dbReference type="NCBI Taxonomy" id="1885"/>
    <lineage>
        <taxon>Bacteria</taxon>
        <taxon>Bacillati</taxon>
        <taxon>Actinomycetota</taxon>
        <taxon>Actinomycetes</taxon>
        <taxon>Kitasatosporales</taxon>
        <taxon>Streptomycetaceae</taxon>
        <taxon>Streptomyces</taxon>
    </lineage>
</organism>
<sequence>MSTPAPEPGPFDPRNFPADLVAAQRQVTELYAALRAHQATLPWSREPHAGWPDETEQGRERCGRPASPGWTPDEANKFDRLMEELRAATALVQCHTWWAHCEQEGIKGPDMVAARQALKHAKGAVPEGAPLEQEDVRPAA</sequence>
<dbReference type="EMBL" id="JAFFZS010000011">
    <property type="protein sequence ID" value="MBN0045586.1"/>
    <property type="molecule type" value="Genomic_DNA"/>
</dbReference>
<feature type="region of interest" description="Disordered" evidence="1">
    <location>
        <begin position="119"/>
        <end position="140"/>
    </location>
</feature>
<evidence type="ECO:0000256" key="1">
    <source>
        <dbReference type="SAM" id="MobiDB-lite"/>
    </source>
</evidence>
<proteinExistence type="predicted"/>
<keyword evidence="3" id="KW-1185">Reference proteome</keyword>
<accession>A0ABS2VR74</accession>
<comment type="caution">
    <text evidence="2">The sequence shown here is derived from an EMBL/GenBank/DDBJ whole genome shotgun (WGS) entry which is preliminary data.</text>
</comment>
<name>A0ABS2VR74_STRAS</name>
<protein>
    <submittedName>
        <fullName evidence="2">Uncharacterized protein</fullName>
    </submittedName>
</protein>
<evidence type="ECO:0000313" key="2">
    <source>
        <dbReference type="EMBL" id="MBN0045586.1"/>
    </source>
</evidence>
<dbReference type="RefSeq" id="WP_205383793.1">
    <property type="nucleotide sequence ID" value="NZ_JAFFZS010000011.1"/>
</dbReference>